<name>A0A517M706_9BACT</name>
<dbReference type="EMBL" id="CP036261">
    <property type="protein sequence ID" value="QDS90669.1"/>
    <property type="molecule type" value="Genomic_DNA"/>
</dbReference>
<reference evidence="1 2" key="1">
    <citation type="submission" date="2019-02" db="EMBL/GenBank/DDBJ databases">
        <title>Deep-cultivation of Planctomycetes and their phenomic and genomic characterization uncovers novel biology.</title>
        <authorList>
            <person name="Wiegand S."/>
            <person name="Jogler M."/>
            <person name="Boedeker C."/>
            <person name="Pinto D."/>
            <person name="Vollmers J."/>
            <person name="Rivas-Marin E."/>
            <person name="Kohn T."/>
            <person name="Peeters S.H."/>
            <person name="Heuer A."/>
            <person name="Rast P."/>
            <person name="Oberbeckmann S."/>
            <person name="Bunk B."/>
            <person name="Jeske O."/>
            <person name="Meyerdierks A."/>
            <person name="Storesund J.E."/>
            <person name="Kallscheuer N."/>
            <person name="Luecker S."/>
            <person name="Lage O.M."/>
            <person name="Pohl T."/>
            <person name="Merkel B.J."/>
            <person name="Hornburger P."/>
            <person name="Mueller R.-W."/>
            <person name="Bruemmer F."/>
            <person name="Labrenz M."/>
            <person name="Spormann A.M."/>
            <person name="Op den Camp H."/>
            <person name="Overmann J."/>
            <person name="Amann R."/>
            <person name="Jetten M.S.M."/>
            <person name="Mascher T."/>
            <person name="Medema M.H."/>
            <person name="Devos D.P."/>
            <person name="Kaster A.-K."/>
            <person name="Ovreas L."/>
            <person name="Rohde M."/>
            <person name="Galperin M.Y."/>
            <person name="Jogler C."/>
        </authorList>
    </citation>
    <scope>NUCLEOTIDE SEQUENCE [LARGE SCALE GENOMIC DNA]</scope>
    <source>
        <strain evidence="1 2">EC9</strain>
    </source>
</reference>
<sequence>MMVQNGVRACFQVVSALPDGHGWWVSIYSPMVPVPELLCSFWPSPAKDDIMRRASADAGATFIDISALGSDKSNQASAEREF</sequence>
<keyword evidence="2" id="KW-1185">Reference proteome</keyword>
<gene>
    <name evidence="1" type="ORF">EC9_48830</name>
</gene>
<accession>A0A517M706</accession>
<dbReference type="AlphaFoldDB" id="A0A517M706"/>
<protein>
    <submittedName>
        <fullName evidence="1">Uncharacterized protein</fullName>
    </submittedName>
</protein>
<evidence type="ECO:0000313" key="1">
    <source>
        <dbReference type="EMBL" id="QDS90669.1"/>
    </source>
</evidence>
<dbReference type="KEGG" id="ruv:EC9_48830"/>
<dbReference type="Proteomes" id="UP000319557">
    <property type="component" value="Chromosome"/>
</dbReference>
<evidence type="ECO:0000313" key="2">
    <source>
        <dbReference type="Proteomes" id="UP000319557"/>
    </source>
</evidence>
<proteinExistence type="predicted"/>
<organism evidence="1 2">
    <name type="scientific">Rosistilla ulvae</name>
    <dbReference type="NCBI Taxonomy" id="1930277"/>
    <lineage>
        <taxon>Bacteria</taxon>
        <taxon>Pseudomonadati</taxon>
        <taxon>Planctomycetota</taxon>
        <taxon>Planctomycetia</taxon>
        <taxon>Pirellulales</taxon>
        <taxon>Pirellulaceae</taxon>
        <taxon>Rosistilla</taxon>
    </lineage>
</organism>